<comment type="function">
    <text evidence="1">Involved in sporophytic self-incompatibility system (the inability of flowering plants to achieve self-fertilization).</text>
</comment>
<dbReference type="SMART" id="SM00473">
    <property type="entry name" value="PAN_AP"/>
    <property type="match status" value="1"/>
</dbReference>
<accession>A0A5N6PA60</accession>
<feature type="chain" id="PRO_5024312161" description="Bulb-type lectin domain-containing protein" evidence="5">
    <location>
        <begin position="22"/>
        <end position="445"/>
    </location>
</feature>
<evidence type="ECO:0000256" key="5">
    <source>
        <dbReference type="SAM" id="SignalP"/>
    </source>
</evidence>
<dbReference type="PROSITE" id="PS50948">
    <property type="entry name" value="PAN"/>
    <property type="match status" value="1"/>
</dbReference>
<keyword evidence="3" id="KW-1015">Disulfide bond</keyword>
<dbReference type="InterPro" id="IPR003609">
    <property type="entry name" value="Pan_app"/>
</dbReference>
<dbReference type="Pfam" id="PF01453">
    <property type="entry name" value="B_lectin"/>
    <property type="match status" value="1"/>
</dbReference>
<keyword evidence="4" id="KW-0325">Glycoprotein</keyword>
<dbReference type="AlphaFoldDB" id="A0A5N6PA60"/>
<evidence type="ECO:0000256" key="3">
    <source>
        <dbReference type="ARBA" id="ARBA00023157"/>
    </source>
</evidence>
<dbReference type="Pfam" id="PF00954">
    <property type="entry name" value="S_locus_glycop"/>
    <property type="match status" value="1"/>
</dbReference>
<feature type="domain" description="Bulb-type lectin" evidence="6">
    <location>
        <begin position="23"/>
        <end position="146"/>
    </location>
</feature>
<dbReference type="Proteomes" id="UP000326396">
    <property type="component" value="Linkage Group LG14"/>
</dbReference>
<dbReference type="InterPro" id="IPR001480">
    <property type="entry name" value="Bulb-type_lectin_dom"/>
</dbReference>
<dbReference type="EMBL" id="SZYD01000006">
    <property type="protein sequence ID" value="KAD5961948.1"/>
    <property type="molecule type" value="Genomic_DNA"/>
</dbReference>
<evidence type="ECO:0000256" key="4">
    <source>
        <dbReference type="ARBA" id="ARBA00023180"/>
    </source>
</evidence>
<protein>
    <recommendedName>
        <fullName evidence="10">Bulb-type lectin domain-containing protein</fullName>
    </recommendedName>
</protein>
<dbReference type="InterPro" id="IPR036426">
    <property type="entry name" value="Bulb-type_lectin_dom_sf"/>
</dbReference>
<keyword evidence="9" id="KW-1185">Reference proteome</keyword>
<evidence type="ECO:0000259" key="6">
    <source>
        <dbReference type="PROSITE" id="PS50927"/>
    </source>
</evidence>
<dbReference type="OrthoDB" id="1719382at2759"/>
<comment type="caution">
    <text evidence="8">The sequence shown here is derived from an EMBL/GenBank/DDBJ whole genome shotgun (WGS) entry which is preliminary data.</text>
</comment>
<dbReference type="FunFam" id="2.90.10.10:FF:000005">
    <property type="entry name" value="G-type lectin S-receptor-like serine/threonine-protein kinase"/>
    <property type="match status" value="1"/>
</dbReference>
<gene>
    <name evidence="8" type="ORF">E3N88_13421</name>
</gene>
<keyword evidence="2 5" id="KW-0732">Signal</keyword>
<reference evidence="8 9" key="1">
    <citation type="submission" date="2019-05" db="EMBL/GenBank/DDBJ databases">
        <title>Mikania micrantha, genome provides insights into the molecular mechanism of rapid growth.</title>
        <authorList>
            <person name="Liu B."/>
        </authorList>
    </citation>
    <scope>NUCLEOTIDE SEQUENCE [LARGE SCALE GENOMIC DNA]</scope>
    <source>
        <strain evidence="8">NLD-2019</strain>
        <tissue evidence="8">Leaf</tissue>
    </source>
</reference>
<dbReference type="PROSITE" id="PS50927">
    <property type="entry name" value="BULB_LECTIN"/>
    <property type="match status" value="1"/>
</dbReference>
<dbReference type="PANTHER" id="PTHR32444">
    <property type="entry name" value="BULB-TYPE LECTIN DOMAIN-CONTAINING PROTEIN"/>
    <property type="match status" value="1"/>
</dbReference>
<dbReference type="InterPro" id="IPR000858">
    <property type="entry name" value="S_locus_glycoprot_dom"/>
</dbReference>
<evidence type="ECO:0008006" key="10">
    <source>
        <dbReference type="Google" id="ProtNLM"/>
    </source>
</evidence>
<dbReference type="CDD" id="cd00028">
    <property type="entry name" value="B_lectin"/>
    <property type="match status" value="1"/>
</dbReference>
<dbReference type="SMART" id="SM00108">
    <property type="entry name" value="B_lectin"/>
    <property type="match status" value="1"/>
</dbReference>
<evidence type="ECO:0000256" key="1">
    <source>
        <dbReference type="ARBA" id="ARBA00003061"/>
    </source>
</evidence>
<feature type="signal peptide" evidence="5">
    <location>
        <begin position="1"/>
        <end position="21"/>
    </location>
</feature>
<evidence type="ECO:0000313" key="8">
    <source>
        <dbReference type="EMBL" id="KAD5961948.1"/>
    </source>
</evidence>
<dbReference type="Pfam" id="PF08276">
    <property type="entry name" value="PAN_2"/>
    <property type="match status" value="1"/>
</dbReference>
<dbReference type="InterPro" id="IPR035446">
    <property type="entry name" value="SLSG/EP1"/>
</dbReference>
<organism evidence="8 9">
    <name type="scientific">Mikania micrantha</name>
    <name type="common">bitter vine</name>
    <dbReference type="NCBI Taxonomy" id="192012"/>
    <lineage>
        <taxon>Eukaryota</taxon>
        <taxon>Viridiplantae</taxon>
        <taxon>Streptophyta</taxon>
        <taxon>Embryophyta</taxon>
        <taxon>Tracheophyta</taxon>
        <taxon>Spermatophyta</taxon>
        <taxon>Magnoliopsida</taxon>
        <taxon>eudicotyledons</taxon>
        <taxon>Gunneridae</taxon>
        <taxon>Pentapetalae</taxon>
        <taxon>asterids</taxon>
        <taxon>campanulids</taxon>
        <taxon>Asterales</taxon>
        <taxon>Asteraceae</taxon>
        <taxon>Asteroideae</taxon>
        <taxon>Heliantheae alliance</taxon>
        <taxon>Eupatorieae</taxon>
        <taxon>Mikania</taxon>
    </lineage>
</organism>
<dbReference type="PANTHER" id="PTHR32444:SF241">
    <property type="entry name" value="NON-SPECIFIC SERINE_THREONINE PROTEIN KINASE"/>
    <property type="match status" value="1"/>
</dbReference>
<evidence type="ECO:0000259" key="7">
    <source>
        <dbReference type="PROSITE" id="PS50948"/>
    </source>
</evidence>
<proteinExistence type="predicted"/>
<sequence>MECLGMIIFCCGLFFIQITYAATDTIFPNQTLKNGDTIVSRREFFEFGFFSFENSSFLYLGIWYKKISPLTIVWVANREVPLVDNSSILNLNNEGKLQLLSVSNNSVWTSESSKLAINSNPVAQLLDSGNLVIRDDVTSDLIWQSFDHPGNTWLPGMKIGVDLVTGTKWNLTSWKTSNDPSLGSYTVLMNINGYPQLFNMKHESTLQQRIGYWNGLGFSGMLGRRLNIFFTFEYVLNNNKIYSRFTVKEDTILTRIILEPEGIFSQFIWIERTQKWALYLTTLNDNCDQYGFCGPYGVCNINNAPPCACLKGFEPKLPEEWSAVKWSNGCKHQIYTTPRKGHNFMKFSNLKLPDSQNSWFNISISLEECENICATNVSCTAFANTDIRDGKGGCLTWSGELTDIRDATGGVVLGQDIYIKMVAPKSSRKCICDPFEFINMSHSIP</sequence>
<dbReference type="SUPFAM" id="SSF51110">
    <property type="entry name" value="alpha-D-mannose-specific plant lectins"/>
    <property type="match status" value="1"/>
</dbReference>
<feature type="domain" description="Apple" evidence="7">
    <location>
        <begin position="330"/>
        <end position="422"/>
    </location>
</feature>
<name>A0A5N6PA60_9ASTR</name>
<evidence type="ECO:0000256" key="2">
    <source>
        <dbReference type="ARBA" id="ARBA00022729"/>
    </source>
</evidence>
<dbReference type="GO" id="GO:0048544">
    <property type="term" value="P:recognition of pollen"/>
    <property type="evidence" value="ECO:0007669"/>
    <property type="project" value="InterPro"/>
</dbReference>
<dbReference type="Gene3D" id="2.90.10.10">
    <property type="entry name" value="Bulb-type lectin domain"/>
    <property type="match status" value="1"/>
</dbReference>
<evidence type="ECO:0000313" key="9">
    <source>
        <dbReference type="Proteomes" id="UP000326396"/>
    </source>
</evidence>
<dbReference type="CDD" id="cd01098">
    <property type="entry name" value="PAN_AP_plant"/>
    <property type="match status" value="1"/>
</dbReference>
<dbReference type="PIRSF" id="PIRSF002686">
    <property type="entry name" value="SLG"/>
    <property type="match status" value="1"/>
</dbReference>